<organism evidence="1 2">
    <name type="scientific">Planotetraspora phitsanulokensis</name>
    <dbReference type="NCBI Taxonomy" id="575192"/>
    <lineage>
        <taxon>Bacteria</taxon>
        <taxon>Bacillati</taxon>
        <taxon>Actinomycetota</taxon>
        <taxon>Actinomycetes</taxon>
        <taxon>Streptosporangiales</taxon>
        <taxon>Streptosporangiaceae</taxon>
        <taxon>Planotetraspora</taxon>
    </lineage>
</organism>
<proteinExistence type="predicted"/>
<comment type="caution">
    <text evidence="1">The sequence shown here is derived from an EMBL/GenBank/DDBJ whole genome shotgun (WGS) entry which is preliminary data.</text>
</comment>
<evidence type="ECO:0000313" key="2">
    <source>
        <dbReference type="Proteomes" id="UP000622547"/>
    </source>
</evidence>
<reference evidence="1 2" key="1">
    <citation type="submission" date="2021-01" db="EMBL/GenBank/DDBJ databases">
        <title>Whole genome shotgun sequence of Planotetraspora phitsanulokensis NBRC 104273.</title>
        <authorList>
            <person name="Komaki H."/>
            <person name="Tamura T."/>
        </authorList>
    </citation>
    <scope>NUCLEOTIDE SEQUENCE [LARGE SCALE GENOMIC DNA]</scope>
    <source>
        <strain evidence="1 2">NBRC 104273</strain>
    </source>
</reference>
<sequence length="84" mass="9669">MTSACGAGGRRFDSSQRRWPDYDHYEIVAATLIQHPRYVDVADERWDENAQFIAEARHEVPRLIAEIRRLRELLATADQDLGTA</sequence>
<dbReference type="EMBL" id="BOOP01000001">
    <property type="protein sequence ID" value="GII35103.1"/>
    <property type="molecule type" value="Genomic_DNA"/>
</dbReference>
<dbReference type="AlphaFoldDB" id="A0A8J3XG21"/>
<protein>
    <submittedName>
        <fullName evidence="1">Uncharacterized protein</fullName>
    </submittedName>
</protein>
<dbReference type="RefSeq" id="WP_204070890.1">
    <property type="nucleotide sequence ID" value="NZ_BAABHI010000008.1"/>
</dbReference>
<dbReference type="Proteomes" id="UP000622547">
    <property type="component" value="Unassembled WGS sequence"/>
</dbReference>
<evidence type="ECO:0000313" key="1">
    <source>
        <dbReference type="EMBL" id="GII35103.1"/>
    </source>
</evidence>
<accession>A0A8J3XG21</accession>
<keyword evidence="2" id="KW-1185">Reference proteome</keyword>
<gene>
    <name evidence="1" type="ORF">Pph01_01060</name>
</gene>
<name>A0A8J3XG21_9ACTN</name>